<dbReference type="RefSeq" id="WP_156627644.1">
    <property type="nucleotide sequence ID" value="NZ_CACRTO010000047.1"/>
</dbReference>
<dbReference type="EMBL" id="CACRTO010000047">
    <property type="protein sequence ID" value="VYU62737.1"/>
    <property type="molecule type" value="Genomic_DNA"/>
</dbReference>
<protein>
    <submittedName>
        <fullName evidence="2">Uncharacterized protein</fullName>
    </submittedName>
</protein>
<dbReference type="Pfam" id="PF07963">
    <property type="entry name" value="N_methyl"/>
    <property type="match status" value="1"/>
</dbReference>
<evidence type="ECO:0000313" key="2">
    <source>
        <dbReference type="EMBL" id="VYU62737.1"/>
    </source>
</evidence>
<dbReference type="AlphaFoldDB" id="A0A6N3GDI8"/>
<keyword evidence="1" id="KW-1133">Transmembrane helix</keyword>
<feature type="transmembrane region" description="Helical" evidence="1">
    <location>
        <begin position="6"/>
        <end position="29"/>
    </location>
</feature>
<proteinExistence type="predicted"/>
<dbReference type="InterPro" id="IPR012902">
    <property type="entry name" value="N_methyl_site"/>
</dbReference>
<organism evidence="2">
    <name type="scientific">Clostridium tertium</name>
    <dbReference type="NCBI Taxonomy" id="1559"/>
    <lineage>
        <taxon>Bacteria</taxon>
        <taxon>Bacillati</taxon>
        <taxon>Bacillota</taxon>
        <taxon>Clostridia</taxon>
        <taxon>Eubacteriales</taxon>
        <taxon>Clostridiaceae</taxon>
        <taxon>Clostridium</taxon>
    </lineage>
</organism>
<gene>
    <name evidence="2" type="ORF">CTLFYP3_03193</name>
</gene>
<keyword evidence="1" id="KW-0472">Membrane</keyword>
<dbReference type="NCBIfam" id="TIGR02532">
    <property type="entry name" value="IV_pilin_GFxxxE"/>
    <property type="match status" value="1"/>
</dbReference>
<keyword evidence="1" id="KW-0812">Transmembrane</keyword>
<accession>A0A6N3GDI8</accession>
<sequence length="142" mass="16445">MKKGNTLVEVIVSLAIILMALTIVSQIIIMSTKALNKRKVKEEAERIAYAIENEAKYNNNFRDLGEELTFRYSKDILNILIQEPLTALERGDDIILKRINDITKEDSEDKTLIYKYSIKVKDDNGGVLAEREFIKSYWMEKK</sequence>
<evidence type="ECO:0000256" key="1">
    <source>
        <dbReference type="SAM" id="Phobius"/>
    </source>
</evidence>
<name>A0A6N3GDI8_9CLOT</name>
<reference evidence="2" key="1">
    <citation type="submission" date="2019-11" db="EMBL/GenBank/DDBJ databases">
        <authorList>
            <person name="Feng L."/>
        </authorList>
    </citation>
    <scope>NUCLEOTIDE SEQUENCE</scope>
    <source>
        <strain evidence="2">CTertiumLFYP3</strain>
    </source>
</reference>